<gene>
    <name evidence="2" type="ORF">EAH68_09875</name>
</gene>
<dbReference type="CDD" id="cd06259">
    <property type="entry name" value="YdcF-like"/>
    <property type="match status" value="1"/>
</dbReference>
<reference evidence="2 3" key="1">
    <citation type="submission" date="2018-12" db="EMBL/GenBank/DDBJ databases">
        <title>YIM 101343 draft genome.</title>
        <authorList>
            <person name="Chen X."/>
        </authorList>
    </citation>
    <scope>NUCLEOTIDE SEQUENCE [LARGE SCALE GENOMIC DNA]</scope>
    <source>
        <strain evidence="2 3">YIM 101343</strain>
    </source>
</reference>
<dbReference type="Pfam" id="PF02698">
    <property type="entry name" value="DUF218"/>
    <property type="match status" value="1"/>
</dbReference>
<evidence type="ECO:0000259" key="1">
    <source>
        <dbReference type="Pfam" id="PF02698"/>
    </source>
</evidence>
<dbReference type="GO" id="GO:0005886">
    <property type="term" value="C:plasma membrane"/>
    <property type="evidence" value="ECO:0007669"/>
    <property type="project" value="TreeGrafter"/>
</dbReference>
<proteinExistence type="predicted"/>
<dbReference type="PANTHER" id="PTHR30336:SF20">
    <property type="entry name" value="DUF218 DOMAIN-CONTAINING PROTEIN"/>
    <property type="match status" value="1"/>
</dbReference>
<dbReference type="InterPro" id="IPR051599">
    <property type="entry name" value="Cell_Envelope_Assoc"/>
</dbReference>
<dbReference type="EMBL" id="RXHJ01000011">
    <property type="protein sequence ID" value="RSZ62436.1"/>
    <property type="molecule type" value="Genomic_DNA"/>
</dbReference>
<evidence type="ECO:0000313" key="2">
    <source>
        <dbReference type="EMBL" id="RSZ62436.1"/>
    </source>
</evidence>
<organism evidence="2 3">
    <name type="scientific">Corynebacterium hylobatis</name>
    <dbReference type="NCBI Taxonomy" id="1859290"/>
    <lineage>
        <taxon>Bacteria</taxon>
        <taxon>Bacillati</taxon>
        <taxon>Actinomycetota</taxon>
        <taxon>Actinomycetes</taxon>
        <taxon>Mycobacteriales</taxon>
        <taxon>Corynebacteriaceae</taxon>
        <taxon>Corynebacterium</taxon>
    </lineage>
</organism>
<sequence>MKWYLLPALLLHRPVRILVHAYRRRPLPVPRPDLLVLGTAQYDGNPSLQLVARLDHALELWRGDRAEHIYTLGGNLPGDRYTEAEVSRTYLIKHGVPEDQVTAVPQGNDTRGSFEAFLAEHQPRKSIVVTDPTHALRAELIAKQAGIDALASPTHTSPTRFPDRSWWLALSHEVGGLAVVDASRVFGRTVGDRLETILRRLQGSLRPSRRTRHEVLADNLD</sequence>
<dbReference type="AlphaFoldDB" id="A0A430HXW5"/>
<dbReference type="InterPro" id="IPR003848">
    <property type="entry name" value="DUF218"/>
</dbReference>
<dbReference type="PANTHER" id="PTHR30336">
    <property type="entry name" value="INNER MEMBRANE PROTEIN, PROBABLE PERMEASE"/>
    <property type="match status" value="1"/>
</dbReference>
<dbReference type="OrthoDB" id="9782395at2"/>
<protein>
    <submittedName>
        <fullName evidence="2">YdcF family protein</fullName>
    </submittedName>
</protein>
<comment type="caution">
    <text evidence="2">The sequence shown here is derived from an EMBL/GenBank/DDBJ whole genome shotgun (WGS) entry which is preliminary data.</text>
</comment>
<dbReference type="Proteomes" id="UP000274907">
    <property type="component" value="Unassembled WGS sequence"/>
</dbReference>
<name>A0A430HXW5_9CORY</name>
<keyword evidence="3" id="KW-1185">Reference proteome</keyword>
<evidence type="ECO:0000313" key="3">
    <source>
        <dbReference type="Proteomes" id="UP000274907"/>
    </source>
</evidence>
<feature type="domain" description="DUF218" evidence="1">
    <location>
        <begin position="35"/>
        <end position="166"/>
    </location>
</feature>
<accession>A0A430HXW5</accession>